<dbReference type="GO" id="GO:0006508">
    <property type="term" value="P:proteolysis"/>
    <property type="evidence" value="ECO:0007669"/>
    <property type="project" value="InterPro"/>
</dbReference>
<dbReference type="Proteomes" id="UP000436801">
    <property type="component" value="Unassembled WGS sequence"/>
</dbReference>
<dbReference type="SUPFAM" id="SSF53187">
    <property type="entry name" value="Zn-dependent exopeptidases"/>
    <property type="match status" value="1"/>
</dbReference>
<dbReference type="GO" id="GO:0008235">
    <property type="term" value="F:metalloexopeptidase activity"/>
    <property type="evidence" value="ECO:0007669"/>
    <property type="project" value="InterPro"/>
</dbReference>
<dbReference type="EMBL" id="WSUT01000005">
    <property type="protein sequence ID" value="MWC45151.1"/>
    <property type="molecule type" value="Genomic_DNA"/>
</dbReference>
<dbReference type="PANTHER" id="PTHR12147:SF26">
    <property type="entry name" value="PEPTIDASE M28 DOMAIN-CONTAINING PROTEIN"/>
    <property type="match status" value="1"/>
</dbReference>
<proteinExistence type="predicted"/>
<dbReference type="EMBL" id="FNBI01000001">
    <property type="protein sequence ID" value="SDE67506.1"/>
    <property type="molecule type" value="Genomic_DNA"/>
</dbReference>
<dbReference type="InterPro" id="IPR045175">
    <property type="entry name" value="M28_fam"/>
</dbReference>
<feature type="signal peptide" evidence="1">
    <location>
        <begin position="1"/>
        <end position="19"/>
    </location>
</feature>
<protein>
    <submittedName>
        <fullName evidence="3">M28 family peptidase</fullName>
    </submittedName>
    <submittedName>
        <fullName evidence="4">Peptidase family M28</fullName>
    </submittedName>
</protein>
<evidence type="ECO:0000313" key="3">
    <source>
        <dbReference type="EMBL" id="MWC45151.1"/>
    </source>
</evidence>
<gene>
    <name evidence="3" type="ORF">GQR91_16160</name>
    <name evidence="4" type="ORF">SAMN05216557_101112</name>
</gene>
<feature type="chain" id="PRO_5044058381" evidence="1">
    <location>
        <begin position="20"/>
        <end position="440"/>
    </location>
</feature>
<dbReference type="Gene3D" id="3.40.630.10">
    <property type="entry name" value="Zn peptidases"/>
    <property type="match status" value="1"/>
</dbReference>
<sequence length="440" mass="46060">MLKLSLTALALATCAPLSAQQVSADWVRAHETFLAGDELAGRGSATRDEAIAAAYVATQFQAYGLKPPPGMTGYIQKAPVLRRFVAGAPSLTLGDAPIAGLTLSRAPGGTVTGRAQVARTASRVRTGTPIVIYTGLADDFAAAIGAARDKGASLIIGPAPDKPGPAWAVGRPLGVRLADDADPGLTIAMLPPATLADLARRAGRQTIRFDLPFREERTETTNAIGYLPGTDPAAGILLLSAHLDHLGVEDGTIMHGANDDASGTVAVLELARTLAAGKPMKRGILFGAFGAEELGLLGSKYFGTHLPVPVERIAANIEFEMIGAQDPKLPKGALMMTGYERSDLGERLAAHGARLAPDPYPDQNFFRRSDNYSLALRGVVAHTLSGWAVVPTYHQPTDTIAAIDFPFMTQAIAALVDPIRNLADSDAAPTWKPGGRPKAD</sequence>
<feature type="domain" description="Peptidase M28" evidence="2">
    <location>
        <begin position="222"/>
        <end position="408"/>
    </location>
</feature>
<dbReference type="RefSeq" id="WP_149680774.1">
    <property type="nucleotide sequence ID" value="NZ_FNBI01000001.1"/>
</dbReference>
<keyword evidence="5" id="KW-1185">Reference proteome</keyword>
<name>A0A1G7EVJ4_9SPHN</name>
<organism evidence="4 5">
    <name type="scientific">Sphingomonas carotinifaciens</name>
    <dbReference type="NCBI Taxonomy" id="1166323"/>
    <lineage>
        <taxon>Bacteria</taxon>
        <taxon>Pseudomonadati</taxon>
        <taxon>Pseudomonadota</taxon>
        <taxon>Alphaproteobacteria</taxon>
        <taxon>Sphingomonadales</taxon>
        <taxon>Sphingomonadaceae</taxon>
        <taxon>Sphingomonas</taxon>
    </lineage>
</organism>
<evidence type="ECO:0000256" key="1">
    <source>
        <dbReference type="SAM" id="SignalP"/>
    </source>
</evidence>
<keyword evidence="1" id="KW-0732">Signal</keyword>
<evidence type="ECO:0000259" key="2">
    <source>
        <dbReference type="Pfam" id="PF04389"/>
    </source>
</evidence>
<dbReference type="Proteomes" id="UP000323502">
    <property type="component" value="Unassembled WGS sequence"/>
</dbReference>
<dbReference type="InterPro" id="IPR007484">
    <property type="entry name" value="Peptidase_M28"/>
</dbReference>
<evidence type="ECO:0000313" key="5">
    <source>
        <dbReference type="Proteomes" id="UP000323502"/>
    </source>
</evidence>
<reference evidence="3 6" key="2">
    <citation type="submission" date="2019-12" db="EMBL/GenBank/DDBJ databases">
        <authorList>
            <person name="Zheng J."/>
        </authorList>
    </citation>
    <scope>NUCLEOTIDE SEQUENCE [LARGE SCALE GENOMIC DNA]</scope>
    <source>
        <strain evidence="3 6">DSM 27347</strain>
    </source>
</reference>
<evidence type="ECO:0000313" key="4">
    <source>
        <dbReference type="EMBL" id="SDE67506.1"/>
    </source>
</evidence>
<dbReference type="AlphaFoldDB" id="A0A1G7EVJ4"/>
<dbReference type="Pfam" id="PF04389">
    <property type="entry name" value="Peptidase_M28"/>
    <property type="match status" value="1"/>
</dbReference>
<dbReference type="PANTHER" id="PTHR12147">
    <property type="entry name" value="METALLOPEPTIDASE M28 FAMILY MEMBER"/>
    <property type="match status" value="1"/>
</dbReference>
<reference evidence="4 5" key="1">
    <citation type="submission" date="2016-10" db="EMBL/GenBank/DDBJ databases">
        <authorList>
            <person name="Varghese N."/>
            <person name="Submissions S."/>
        </authorList>
    </citation>
    <scope>NUCLEOTIDE SEQUENCE [LARGE SCALE GENOMIC DNA]</scope>
    <source>
        <strain evidence="4 5">S7-754</strain>
    </source>
</reference>
<accession>A0A1G7EVJ4</accession>
<dbReference type="OrthoDB" id="9778250at2"/>
<evidence type="ECO:0000313" key="6">
    <source>
        <dbReference type="Proteomes" id="UP000436801"/>
    </source>
</evidence>